<accession>A0A420Y3Q8</accession>
<keyword evidence="3" id="KW-1185">Reference proteome</keyword>
<dbReference type="CDD" id="cd04301">
    <property type="entry name" value="NAT_SF"/>
    <property type="match status" value="1"/>
</dbReference>
<dbReference type="InterPro" id="IPR000182">
    <property type="entry name" value="GNAT_dom"/>
</dbReference>
<sequence>MSLRLRHATLDDVPTMARVGIAAFENDELNLAMFPPSPESPNRFLEERIKFREVMTYKRFKKHGAVSMVVVDDALDGEIVGYAQWEAPTPDADEPTETDKNDFTQTEVAGRSLKAVEEYLDAMDKEKKRVMGPEGTKDAWLLVLLSVHPAHQRRGVARMLVSWGIEQAKAQGKKLYLSSTPAGRPFYLSLGLQDVGYFEIFGSKQTSFVLPS</sequence>
<dbReference type="PANTHER" id="PTHR42791:SF2">
    <property type="entry name" value="N-ACETYLTRANSFERASE DOMAIN-CONTAINING PROTEIN"/>
    <property type="match status" value="1"/>
</dbReference>
<dbReference type="AlphaFoldDB" id="A0A420Y3Q8"/>
<name>A0A420Y3Q8_9PEZI</name>
<dbReference type="InterPro" id="IPR016181">
    <property type="entry name" value="Acyl_CoA_acyltransferase"/>
</dbReference>
<dbReference type="SUPFAM" id="SSF55729">
    <property type="entry name" value="Acyl-CoA N-acyltransferases (Nat)"/>
    <property type="match status" value="1"/>
</dbReference>
<reference evidence="2 3" key="1">
    <citation type="submission" date="2018-08" db="EMBL/GenBank/DDBJ databases">
        <title>Draft genome of the lignicolous fungus Coniochaeta pulveracea.</title>
        <authorList>
            <person name="Borstlap C.J."/>
            <person name="De Witt R.N."/>
            <person name="Botha A."/>
            <person name="Volschenk H."/>
        </authorList>
    </citation>
    <scope>NUCLEOTIDE SEQUENCE [LARGE SCALE GENOMIC DNA]</scope>
    <source>
        <strain evidence="2 3">CAB683</strain>
    </source>
</reference>
<proteinExistence type="predicted"/>
<dbReference type="Pfam" id="PF00583">
    <property type="entry name" value="Acetyltransf_1"/>
    <property type="match status" value="1"/>
</dbReference>
<dbReference type="Proteomes" id="UP000275385">
    <property type="component" value="Unassembled WGS sequence"/>
</dbReference>
<dbReference type="EMBL" id="QVQW01000055">
    <property type="protein sequence ID" value="RKU42526.1"/>
    <property type="molecule type" value="Genomic_DNA"/>
</dbReference>
<dbReference type="STRING" id="177199.A0A420Y3Q8"/>
<dbReference type="PANTHER" id="PTHR42791">
    <property type="entry name" value="GNAT FAMILY ACETYLTRANSFERASE"/>
    <property type="match status" value="1"/>
</dbReference>
<evidence type="ECO:0000313" key="3">
    <source>
        <dbReference type="Proteomes" id="UP000275385"/>
    </source>
</evidence>
<protein>
    <recommendedName>
        <fullName evidence="1">N-acetyltransferase domain-containing protein</fullName>
    </recommendedName>
</protein>
<dbReference type="GO" id="GO:0016747">
    <property type="term" value="F:acyltransferase activity, transferring groups other than amino-acyl groups"/>
    <property type="evidence" value="ECO:0007669"/>
    <property type="project" value="InterPro"/>
</dbReference>
<gene>
    <name evidence="2" type="ORF">DL546_004498</name>
</gene>
<dbReference type="OrthoDB" id="10017208at2759"/>
<evidence type="ECO:0000313" key="2">
    <source>
        <dbReference type="EMBL" id="RKU42526.1"/>
    </source>
</evidence>
<feature type="domain" description="N-acetyltransferase" evidence="1">
    <location>
        <begin position="82"/>
        <end position="212"/>
    </location>
</feature>
<organism evidence="2 3">
    <name type="scientific">Coniochaeta pulveracea</name>
    <dbReference type="NCBI Taxonomy" id="177199"/>
    <lineage>
        <taxon>Eukaryota</taxon>
        <taxon>Fungi</taxon>
        <taxon>Dikarya</taxon>
        <taxon>Ascomycota</taxon>
        <taxon>Pezizomycotina</taxon>
        <taxon>Sordariomycetes</taxon>
        <taxon>Sordariomycetidae</taxon>
        <taxon>Coniochaetales</taxon>
        <taxon>Coniochaetaceae</taxon>
        <taxon>Coniochaeta</taxon>
    </lineage>
</organism>
<dbReference type="Gene3D" id="3.40.630.30">
    <property type="match status" value="1"/>
</dbReference>
<evidence type="ECO:0000259" key="1">
    <source>
        <dbReference type="PROSITE" id="PS51186"/>
    </source>
</evidence>
<dbReference type="InterPro" id="IPR052523">
    <property type="entry name" value="Trichothecene_AcTrans"/>
</dbReference>
<comment type="caution">
    <text evidence="2">The sequence shown here is derived from an EMBL/GenBank/DDBJ whole genome shotgun (WGS) entry which is preliminary data.</text>
</comment>
<dbReference type="PROSITE" id="PS51186">
    <property type="entry name" value="GNAT"/>
    <property type="match status" value="1"/>
</dbReference>